<accession>A0A0C4DID9</accession>
<evidence type="ECO:0000313" key="4">
    <source>
        <dbReference type="Proteomes" id="UP000002489"/>
    </source>
</evidence>
<evidence type="ECO:0000313" key="3">
    <source>
        <dbReference type="EnsemblFungi" id="FOXG_17032P0"/>
    </source>
</evidence>
<sequence>MPQKQPLRPKSRDEFGIAILCALTLEADAVLTLFDRHWDEDGSHSYGKARGDPNAYSTGVIGQHNVVLAHLPGMGKITAGQIASFCRMSYVNVSLALVVGICGGAPFYGKAREEILLGDVIISTGVVQYDYGSRYPDMFKEKDTLDDAPGRPDCNSELSPAGIKRNDEVSWPP</sequence>
<feature type="compositionally biased region" description="Basic and acidic residues" evidence="1">
    <location>
        <begin position="164"/>
        <end position="173"/>
    </location>
</feature>
<feature type="region of interest" description="Disordered" evidence="1">
    <location>
        <begin position="142"/>
        <end position="173"/>
    </location>
</feature>
<dbReference type="Pfam" id="PF01048">
    <property type="entry name" value="PNP_UDP_1"/>
    <property type="match status" value="1"/>
</dbReference>
<dbReference type="InterPro" id="IPR053137">
    <property type="entry name" value="NLR-like"/>
</dbReference>
<dbReference type="PANTHER" id="PTHR46082">
    <property type="entry name" value="ATP/GTP-BINDING PROTEIN-RELATED"/>
    <property type="match status" value="1"/>
</dbReference>
<feature type="domain" description="Nucleoside phosphorylase" evidence="2">
    <location>
        <begin position="17"/>
        <end position="138"/>
    </location>
</feature>
<dbReference type="Proteomes" id="UP000002489">
    <property type="component" value="Unassembled WGS sequence"/>
</dbReference>
<evidence type="ECO:0000256" key="1">
    <source>
        <dbReference type="SAM" id="MobiDB-lite"/>
    </source>
</evidence>
<proteinExistence type="predicted"/>
<dbReference type="GO" id="GO:0009116">
    <property type="term" value="P:nucleoside metabolic process"/>
    <property type="evidence" value="ECO:0007669"/>
    <property type="project" value="InterPro"/>
</dbReference>
<dbReference type="InterPro" id="IPR000845">
    <property type="entry name" value="Nucleoside_phosphorylase_d"/>
</dbReference>
<protein>
    <recommendedName>
        <fullName evidence="2">Nucleoside phosphorylase domain-containing protein</fullName>
    </recommendedName>
</protein>
<reference evidence="3" key="2">
    <citation type="submission" date="2025-08" db="UniProtKB">
        <authorList>
            <consortium name="EnsemblFungi"/>
        </authorList>
    </citation>
    <scope>IDENTIFICATION</scope>
    <source>
        <strain evidence="3">4287 / CBS 123668 / FGSC 9935 / NRRL 34936</strain>
    </source>
</reference>
<dbReference type="AlphaFoldDB" id="A0A0C4DID9"/>
<dbReference type="GO" id="GO:0003824">
    <property type="term" value="F:catalytic activity"/>
    <property type="evidence" value="ECO:0007669"/>
    <property type="project" value="InterPro"/>
</dbReference>
<dbReference type="STRING" id="426428.A0A0C4DID9"/>
<dbReference type="SUPFAM" id="SSF53167">
    <property type="entry name" value="Purine and uridine phosphorylases"/>
    <property type="match status" value="1"/>
</dbReference>
<dbReference type="EnsemblFungi" id="FOXG_17032T0">
    <property type="protein sequence ID" value="FOXG_17032P0"/>
    <property type="gene ID" value="FOXG_17032"/>
</dbReference>
<dbReference type="Gene3D" id="3.40.50.1580">
    <property type="entry name" value="Nucleoside phosphorylase domain"/>
    <property type="match status" value="1"/>
</dbReference>
<dbReference type="PANTHER" id="PTHR46082:SF6">
    <property type="entry name" value="AAA+ ATPASE DOMAIN-CONTAINING PROTEIN-RELATED"/>
    <property type="match status" value="1"/>
</dbReference>
<reference evidence="4" key="1">
    <citation type="journal article" date="2012" name="Mol. Plant Microbe Interact.">
        <title>A highly conserved effector in Fusarium oxysporum is required for full virulence on Arabidopsis.</title>
        <authorList>
            <person name="Thatcher L.F."/>
            <person name="Gardiner D.M."/>
            <person name="Kazan K."/>
            <person name="Manners J."/>
        </authorList>
    </citation>
    <scope>NUCLEOTIDE SEQUENCE [LARGE SCALE GENOMIC DNA]</scope>
    <source>
        <strain evidence="4">Fo5176</strain>
    </source>
</reference>
<dbReference type="InterPro" id="IPR035994">
    <property type="entry name" value="Nucleoside_phosphorylase_sf"/>
</dbReference>
<evidence type="ECO:0000259" key="2">
    <source>
        <dbReference type="Pfam" id="PF01048"/>
    </source>
</evidence>
<organism evidence="3 4">
    <name type="scientific">Fusarium oxysporum (strain Fo5176)</name>
    <name type="common">Fusarium vascular wilt</name>
    <dbReference type="NCBI Taxonomy" id="660025"/>
    <lineage>
        <taxon>Eukaryota</taxon>
        <taxon>Fungi</taxon>
        <taxon>Dikarya</taxon>
        <taxon>Ascomycota</taxon>
        <taxon>Pezizomycotina</taxon>
        <taxon>Sordariomycetes</taxon>
        <taxon>Hypocreomycetidae</taxon>
        <taxon>Hypocreales</taxon>
        <taxon>Nectriaceae</taxon>
        <taxon>Fusarium</taxon>
        <taxon>Fusarium oxysporum species complex</taxon>
    </lineage>
</organism>
<name>A0A0C4DID9_FUSOF</name>